<organism evidence="1 2">
    <name type="scientific">Ephemerocybe angulata</name>
    <dbReference type="NCBI Taxonomy" id="980116"/>
    <lineage>
        <taxon>Eukaryota</taxon>
        <taxon>Fungi</taxon>
        <taxon>Dikarya</taxon>
        <taxon>Basidiomycota</taxon>
        <taxon>Agaricomycotina</taxon>
        <taxon>Agaricomycetes</taxon>
        <taxon>Agaricomycetidae</taxon>
        <taxon>Agaricales</taxon>
        <taxon>Agaricineae</taxon>
        <taxon>Psathyrellaceae</taxon>
        <taxon>Ephemerocybe</taxon>
    </lineage>
</organism>
<dbReference type="AlphaFoldDB" id="A0A8H6I201"/>
<accession>A0A8H6I201</accession>
<protein>
    <recommendedName>
        <fullName evidence="3">Reverse transcriptase domain-containing protein</fullName>
    </recommendedName>
</protein>
<gene>
    <name evidence="1" type="ORF">DFP72DRAFT_810537</name>
</gene>
<comment type="caution">
    <text evidence="1">The sequence shown here is derived from an EMBL/GenBank/DDBJ whole genome shotgun (WGS) entry which is preliminary data.</text>
</comment>
<evidence type="ECO:0000313" key="1">
    <source>
        <dbReference type="EMBL" id="KAF6756457.1"/>
    </source>
</evidence>
<name>A0A8H6I201_9AGAR</name>
<reference evidence="1 2" key="1">
    <citation type="submission" date="2020-07" db="EMBL/GenBank/DDBJ databases">
        <title>Comparative genomics of pyrophilous fungi reveals a link between fire events and developmental genes.</title>
        <authorList>
            <consortium name="DOE Joint Genome Institute"/>
            <person name="Steindorff A.S."/>
            <person name="Carver A."/>
            <person name="Calhoun S."/>
            <person name="Stillman K."/>
            <person name="Liu H."/>
            <person name="Lipzen A."/>
            <person name="Pangilinan J."/>
            <person name="Labutti K."/>
            <person name="Bruns T.D."/>
            <person name="Grigoriev I.V."/>
        </authorList>
    </citation>
    <scope>NUCLEOTIDE SEQUENCE [LARGE SCALE GENOMIC DNA]</scope>
    <source>
        <strain evidence="1 2">CBS 144469</strain>
    </source>
</reference>
<sequence length="310" mass="34518">MLRKSDLKGFKIKENVARIITKLFADDTTVYLACNDNFSDLEALLALWCRASGGKFNVTKTEMIPVGTEEYRVQVTLTRQGRPGDPLSALPGGVHIARDGEAVRVLGAHVGNKIDQDAVWAPILETLERKVSYWLRSNPSLEGRSFLTKLEPGARTLFKAMVQCMPKSAEKTVAKIINKIMWGGKSVGVSHAVSSLPYAQGGKKVLNIAHRNEATHLKRAVRFSADNTEDWVIVATQLIEEDIPDSQKVDDLDATMHIFLQTWSARKQRAASTLPESIFQMLSVASKYNLRYAPPLLTEEGQRSLPAWYH</sequence>
<dbReference type="EMBL" id="JACGCI010000026">
    <property type="protein sequence ID" value="KAF6756457.1"/>
    <property type="molecule type" value="Genomic_DNA"/>
</dbReference>
<feature type="non-terminal residue" evidence="1">
    <location>
        <position position="310"/>
    </location>
</feature>
<keyword evidence="2" id="KW-1185">Reference proteome</keyword>
<evidence type="ECO:0000313" key="2">
    <source>
        <dbReference type="Proteomes" id="UP000521943"/>
    </source>
</evidence>
<evidence type="ECO:0008006" key="3">
    <source>
        <dbReference type="Google" id="ProtNLM"/>
    </source>
</evidence>
<dbReference type="Proteomes" id="UP000521943">
    <property type="component" value="Unassembled WGS sequence"/>
</dbReference>
<proteinExistence type="predicted"/>
<dbReference type="OrthoDB" id="2205812at2759"/>